<feature type="transmembrane region" description="Helical" evidence="2">
    <location>
        <begin position="390"/>
        <end position="413"/>
    </location>
</feature>
<name>A0A1I4CNH2_9HYPH</name>
<gene>
    <name evidence="3" type="ORF">SAMN05444581_12620</name>
</gene>
<keyword evidence="2" id="KW-1133">Transmembrane helix</keyword>
<evidence type="ECO:0000313" key="3">
    <source>
        <dbReference type="EMBL" id="SFK82798.1"/>
    </source>
</evidence>
<dbReference type="PANTHER" id="PTHR34219">
    <property type="entry name" value="IRON-REGULATED INNER MEMBRANE PROTEIN-RELATED"/>
    <property type="match status" value="1"/>
</dbReference>
<reference evidence="3 4" key="1">
    <citation type="submission" date="2016-10" db="EMBL/GenBank/DDBJ databases">
        <authorList>
            <person name="de Groot N.N."/>
        </authorList>
    </citation>
    <scope>NUCLEOTIDE SEQUENCE [LARGE SCALE GENOMIC DNA]</scope>
    <source>
        <strain evidence="3 4">NE2</strain>
    </source>
</reference>
<dbReference type="InterPro" id="IPR005625">
    <property type="entry name" value="PepSY-ass_TM"/>
</dbReference>
<sequence length="441" mass="48925">MTRQFWVLMHRYSGLTMTLFLVITGLTGSVLAFKDELDLWLNPDLLTVAKHDAPMLDPLVLRGKAEAQDPRMRVDSAPLYVEPGRSFEAGLAPRVKSAPIEQFVALPDFLAGAFGDDESGRVTYLDPYTGETLGERNLTAFSVGRANIIWFIYRLHMTLALPGRYSGLGAFILGVTALVWTIDCFVSFYLTFPRSRASGGAIRKTWLSRWKPAWLIKWSGGAYRINFDIHRAFGLWTFAMLFIFAWSSVGFNLNEVYTPVMNALFGAPPPQPHAMAMPTRAVVLENPALDWPEARARGRVLLEEKARKDGFTIKREVILALDRESGRYTMCANTLAAAGESPACAEFDAETGAEASKPEPDPQAAKTPLSETISSLLAMLHMARVFGLPMKIFVCVMGLVITMLSVTGVYIWWKKRRARMVSKARREAMDGESAAAKIAAQ</sequence>
<dbReference type="EMBL" id="FOSN01000026">
    <property type="protein sequence ID" value="SFK82798.1"/>
    <property type="molecule type" value="Genomic_DNA"/>
</dbReference>
<dbReference type="Pfam" id="PF03929">
    <property type="entry name" value="PepSY_TM"/>
    <property type="match status" value="1"/>
</dbReference>
<dbReference type="STRING" id="1612308.SAMN05444581_12620"/>
<dbReference type="PANTHER" id="PTHR34219:SF5">
    <property type="entry name" value="BLR4505 PROTEIN"/>
    <property type="match status" value="1"/>
</dbReference>
<dbReference type="Proteomes" id="UP000198755">
    <property type="component" value="Unassembled WGS sequence"/>
</dbReference>
<feature type="region of interest" description="Disordered" evidence="1">
    <location>
        <begin position="348"/>
        <end position="368"/>
    </location>
</feature>
<evidence type="ECO:0000256" key="2">
    <source>
        <dbReference type="SAM" id="Phobius"/>
    </source>
</evidence>
<dbReference type="OrthoDB" id="7238323at2"/>
<keyword evidence="4" id="KW-1185">Reference proteome</keyword>
<evidence type="ECO:0000313" key="4">
    <source>
        <dbReference type="Proteomes" id="UP000198755"/>
    </source>
</evidence>
<keyword evidence="2" id="KW-0472">Membrane</keyword>
<protein>
    <submittedName>
        <fullName evidence="3">Uncharacterized iron-regulated membrane protein</fullName>
    </submittedName>
</protein>
<evidence type="ECO:0000256" key="1">
    <source>
        <dbReference type="SAM" id="MobiDB-lite"/>
    </source>
</evidence>
<feature type="transmembrane region" description="Helical" evidence="2">
    <location>
        <begin position="233"/>
        <end position="253"/>
    </location>
</feature>
<dbReference type="RefSeq" id="WP_091686278.1">
    <property type="nucleotide sequence ID" value="NZ_FOSN01000026.1"/>
</dbReference>
<keyword evidence="2" id="KW-0812">Transmembrane</keyword>
<proteinExistence type="predicted"/>
<accession>A0A1I4CNH2</accession>
<dbReference type="AlphaFoldDB" id="A0A1I4CNH2"/>
<organism evidence="3 4">
    <name type="scientific">Methylocapsa palsarum</name>
    <dbReference type="NCBI Taxonomy" id="1612308"/>
    <lineage>
        <taxon>Bacteria</taxon>
        <taxon>Pseudomonadati</taxon>
        <taxon>Pseudomonadota</taxon>
        <taxon>Alphaproteobacteria</taxon>
        <taxon>Hyphomicrobiales</taxon>
        <taxon>Beijerinckiaceae</taxon>
        <taxon>Methylocapsa</taxon>
    </lineage>
</organism>
<feature type="transmembrane region" description="Helical" evidence="2">
    <location>
        <begin position="12"/>
        <end position="33"/>
    </location>
</feature>
<feature type="transmembrane region" description="Helical" evidence="2">
    <location>
        <begin position="165"/>
        <end position="190"/>
    </location>
</feature>